<protein>
    <recommendedName>
        <fullName evidence="3">F-box domain-containing protein</fullName>
    </recommendedName>
</protein>
<dbReference type="InterPro" id="IPR036047">
    <property type="entry name" value="F-box-like_dom_sf"/>
</dbReference>
<proteinExistence type="predicted"/>
<evidence type="ECO:0000313" key="2">
    <source>
        <dbReference type="Proteomes" id="UP000028045"/>
    </source>
</evidence>
<accession>A0A084AJQ5</accession>
<dbReference type="SUPFAM" id="SSF81383">
    <property type="entry name" value="F-box domain"/>
    <property type="match status" value="1"/>
</dbReference>
<organism evidence="1 2">
    <name type="scientific">Stachybotrys chartarum (strain CBS 109288 / IBT 7711)</name>
    <name type="common">Toxic black mold</name>
    <name type="synonym">Stilbospora chartarum</name>
    <dbReference type="NCBI Taxonomy" id="1280523"/>
    <lineage>
        <taxon>Eukaryota</taxon>
        <taxon>Fungi</taxon>
        <taxon>Dikarya</taxon>
        <taxon>Ascomycota</taxon>
        <taxon>Pezizomycotina</taxon>
        <taxon>Sordariomycetes</taxon>
        <taxon>Hypocreomycetidae</taxon>
        <taxon>Hypocreales</taxon>
        <taxon>Stachybotryaceae</taxon>
        <taxon>Stachybotrys</taxon>
    </lineage>
</organism>
<reference evidence="1 2" key="1">
    <citation type="journal article" date="2014" name="BMC Genomics">
        <title>Comparative genome sequencing reveals chemotype-specific gene clusters in the toxigenic black mold Stachybotrys.</title>
        <authorList>
            <person name="Semeiks J."/>
            <person name="Borek D."/>
            <person name="Otwinowski Z."/>
            <person name="Grishin N.V."/>
        </authorList>
    </citation>
    <scope>NUCLEOTIDE SEQUENCE [LARGE SCALE GENOMIC DNA]</scope>
    <source>
        <strain evidence="2">CBS 109288 / IBT 7711</strain>
    </source>
</reference>
<dbReference type="AlphaFoldDB" id="A0A084AJQ5"/>
<dbReference type="Proteomes" id="UP000028045">
    <property type="component" value="Unassembled WGS sequence"/>
</dbReference>
<evidence type="ECO:0008006" key="3">
    <source>
        <dbReference type="Google" id="ProtNLM"/>
    </source>
</evidence>
<evidence type="ECO:0000313" key="1">
    <source>
        <dbReference type="EMBL" id="KEY65534.1"/>
    </source>
</evidence>
<keyword evidence="2" id="KW-1185">Reference proteome</keyword>
<gene>
    <name evidence="1" type="ORF">S7711_09927</name>
</gene>
<dbReference type="EMBL" id="KL648699">
    <property type="protein sequence ID" value="KEY65534.1"/>
    <property type="molecule type" value="Genomic_DNA"/>
</dbReference>
<name>A0A084AJQ5_STACB</name>
<dbReference type="OrthoDB" id="3800738at2759"/>
<dbReference type="HOGENOM" id="CLU_863745_0_0_1"/>
<sequence>MEKKIKPRSATSRALHTQEIFEMILDHLTMAECFVIQRVSIHFYKSINKSSHLQRKLFLTAAANDGRCDPRLNPLAKALFPSLFLQKQPSSWAALPPHRTLTNMGWCKDAAKREKMLYPDASWRRMFPVQPPAKLKYIVAIDYDACVNCSFLGCKARLGRRLQHFQEDGLRTGILWDVVVRLHLLHPRPKTFVLWEMFRLDPPADPEEEKKQQMEEEGENYIDDGWSYCQAKHGNAGNALFNKNRALRHCISIFHAHESLCDGYDKAIDLELAVDSEFLRMVDARPKGFLDYLRKPSHYATAWPAWGTHVDDELDEETAQLSLAEKKET</sequence>